<dbReference type="GO" id="GO:0047372">
    <property type="term" value="F:monoacylglycerol lipase activity"/>
    <property type="evidence" value="ECO:0007669"/>
    <property type="project" value="TreeGrafter"/>
</dbReference>
<dbReference type="GO" id="GO:0016020">
    <property type="term" value="C:membrane"/>
    <property type="evidence" value="ECO:0007669"/>
    <property type="project" value="TreeGrafter"/>
</dbReference>
<dbReference type="EMBL" id="JABBNB010000009">
    <property type="protein sequence ID" value="NMO01622.1"/>
    <property type="molecule type" value="Genomic_DNA"/>
</dbReference>
<dbReference type="Pfam" id="PF00561">
    <property type="entry name" value="Abhydrolase_1"/>
    <property type="match status" value="1"/>
</dbReference>
<dbReference type="Proteomes" id="UP000550729">
    <property type="component" value="Unassembled WGS sequence"/>
</dbReference>
<dbReference type="InterPro" id="IPR050266">
    <property type="entry name" value="AB_hydrolase_sf"/>
</dbReference>
<name>A0A848KTM4_9ACTN</name>
<comment type="caution">
    <text evidence="2">The sequence shown here is derived from an EMBL/GenBank/DDBJ whole genome shotgun (WGS) entry which is preliminary data.</text>
</comment>
<accession>A0A848KTM4</accession>
<keyword evidence="2" id="KW-0378">Hydrolase</keyword>
<reference evidence="2 3" key="1">
    <citation type="submission" date="2020-04" db="EMBL/GenBank/DDBJ databases">
        <title>Gordonia sp. nov. TBRC 11910.</title>
        <authorList>
            <person name="Suriyachadkun C."/>
        </authorList>
    </citation>
    <scope>NUCLEOTIDE SEQUENCE [LARGE SCALE GENOMIC DNA]</scope>
    <source>
        <strain evidence="2 3">TBRC 11910</strain>
    </source>
</reference>
<dbReference type="InterPro" id="IPR029058">
    <property type="entry name" value="AB_hydrolase_fold"/>
</dbReference>
<dbReference type="GO" id="GO:0046464">
    <property type="term" value="P:acylglycerol catabolic process"/>
    <property type="evidence" value="ECO:0007669"/>
    <property type="project" value="TreeGrafter"/>
</dbReference>
<proteinExistence type="predicted"/>
<gene>
    <name evidence="2" type="ORF">HH308_10400</name>
</gene>
<keyword evidence="3" id="KW-1185">Reference proteome</keyword>
<feature type="domain" description="AB hydrolase-1" evidence="1">
    <location>
        <begin position="6"/>
        <end position="217"/>
    </location>
</feature>
<dbReference type="PANTHER" id="PTHR43798">
    <property type="entry name" value="MONOACYLGLYCEROL LIPASE"/>
    <property type="match status" value="1"/>
</dbReference>
<dbReference type="PANTHER" id="PTHR43798:SF5">
    <property type="entry name" value="MONOACYLGLYCEROL LIPASE ABHD6"/>
    <property type="match status" value="1"/>
</dbReference>
<protein>
    <submittedName>
        <fullName evidence="2">Alpha/beta fold hydrolase</fullName>
    </submittedName>
</protein>
<evidence type="ECO:0000313" key="3">
    <source>
        <dbReference type="Proteomes" id="UP000550729"/>
    </source>
</evidence>
<evidence type="ECO:0000313" key="2">
    <source>
        <dbReference type="EMBL" id="NMO01622.1"/>
    </source>
</evidence>
<dbReference type="SUPFAM" id="SSF53474">
    <property type="entry name" value="alpha/beta-Hydrolases"/>
    <property type="match status" value="1"/>
</dbReference>
<dbReference type="InterPro" id="IPR000073">
    <property type="entry name" value="AB_hydrolase_1"/>
</dbReference>
<evidence type="ECO:0000259" key="1">
    <source>
        <dbReference type="Pfam" id="PF00561"/>
    </source>
</evidence>
<organism evidence="2 3">
    <name type="scientific">Gordonia asplenii</name>
    <dbReference type="NCBI Taxonomy" id="2725283"/>
    <lineage>
        <taxon>Bacteria</taxon>
        <taxon>Bacillati</taxon>
        <taxon>Actinomycetota</taxon>
        <taxon>Actinomycetes</taxon>
        <taxon>Mycobacteriales</taxon>
        <taxon>Gordoniaceae</taxon>
        <taxon>Gordonia</taxon>
    </lineage>
</organism>
<sequence length="230" mass="25229">MDSWGPLLDAIGDRDVIMIDTPGMGRSEVPRRPMSIGAIADTFAAALSELDVDRVDVLGYSHGGTVAQEFAHRHPGRLRRMVLVATVAGVPWLPPRFTAQRALLSTRRYHSKAVAARDIPILAGGRTARDAEVLDAILADRQAHPPSKTGYRYLQIAVMPWSSHPWLHRIQCRTLVLQGDDDPVVRVANGRLLAARIRNARLEIVGGAGHMMLFDEPDRVGPLIAEFLGD</sequence>
<dbReference type="Gene3D" id="3.40.50.1820">
    <property type="entry name" value="alpha/beta hydrolase"/>
    <property type="match status" value="1"/>
</dbReference>
<dbReference type="AlphaFoldDB" id="A0A848KTM4"/>
<dbReference type="PRINTS" id="PR00111">
    <property type="entry name" value="ABHYDROLASE"/>
</dbReference>